<dbReference type="Proteomes" id="UP000828390">
    <property type="component" value="Unassembled WGS sequence"/>
</dbReference>
<reference evidence="2" key="1">
    <citation type="journal article" date="2019" name="bioRxiv">
        <title>The Genome of the Zebra Mussel, Dreissena polymorpha: A Resource for Invasive Species Research.</title>
        <authorList>
            <person name="McCartney M.A."/>
            <person name="Auch B."/>
            <person name="Kono T."/>
            <person name="Mallez S."/>
            <person name="Zhang Y."/>
            <person name="Obille A."/>
            <person name="Becker A."/>
            <person name="Abrahante J.E."/>
            <person name="Garbe J."/>
            <person name="Badalamenti J.P."/>
            <person name="Herman A."/>
            <person name="Mangelson H."/>
            <person name="Liachko I."/>
            <person name="Sullivan S."/>
            <person name="Sone E.D."/>
            <person name="Koren S."/>
            <person name="Silverstein K.A.T."/>
            <person name="Beckman K.B."/>
            <person name="Gohl D.M."/>
        </authorList>
    </citation>
    <scope>NUCLEOTIDE SEQUENCE</scope>
    <source>
        <strain evidence="2">Duluth1</strain>
        <tissue evidence="2">Whole animal</tissue>
    </source>
</reference>
<dbReference type="AlphaFoldDB" id="A0A9D4CPT1"/>
<organism evidence="2 3">
    <name type="scientific">Dreissena polymorpha</name>
    <name type="common">Zebra mussel</name>
    <name type="synonym">Mytilus polymorpha</name>
    <dbReference type="NCBI Taxonomy" id="45954"/>
    <lineage>
        <taxon>Eukaryota</taxon>
        <taxon>Metazoa</taxon>
        <taxon>Spiralia</taxon>
        <taxon>Lophotrochozoa</taxon>
        <taxon>Mollusca</taxon>
        <taxon>Bivalvia</taxon>
        <taxon>Autobranchia</taxon>
        <taxon>Heteroconchia</taxon>
        <taxon>Euheterodonta</taxon>
        <taxon>Imparidentia</taxon>
        <taxon>Neoheterodontei</taxon>
        <taxon>Myida</taxon>
        <taxon>Dreissenoidea</taxon>
        <taxon>Dreissenidae</taxon>
        <taxon>Dreissena</taxon>
    </lineage>
</organism>
<comment type="caution">
    <text evidence="2">The sequence shown here is derived from an EMBL/GenBank/DDBJ whole genome shotgun (WGS) entry which is preliminary data.</text>
</comment>
<accession>A0A9D4CPT1</accession>
<evidence type="ECO:0000313" key="2">
    <source>
        <dbReference type="EMBL" id="KAH3729363.1"/>
    </source>
</evidence>
<evidence type="ECO:0000313" key="3">
    <source>
        <dbReference type="Proteomes" id="UP000828390"/>
    </source>
</evidence>
<evidence type="ECO:0000256" key="1">
    <source>
        <dbReference type="SAM" id="MobiDB-lite"/>
    </source>
</evidence>
<protein>
    <submittedName>
        <fullName evidence="2">Uncharacterized protein</fullName>
    </submittedName>
</protein>
<keyword evidence="3" id="KW-1185">Reference proteome</keyword>
<dbReference type="EMBL" id="JAIWYP010000012">
    <property type="protein sequence ID" value="KAH3729363.1"/>
    <property type="molecule type" value="Genomic_DNA"/>
</dbReference>
<proteinExistence type="predicted"/>
<feature type="region of interest" description="Disordered" evidence="1">
    <location>
        <begin position="16"/>
        <end position="36"/>
    </location>
</feature>
<name>A0A9D4CPT1_DREPO</name>
<reference evidence="2" key="2">
    <citation type="submission" date="2020-11" db="EMBL/GenBank/DDBJ databases">
        <authorList>
            <person name="McCartney M.A."/>
            <person name="Auch B."/>
            <person name="Kono T."/>
            <person name="Mallez S."/>
            <person name="Becker A."/>
            <person name="Gohl D.M."/>
            <person name="Silverstein K.A.T."/>
            <person name="Koren S."/>
            <person name="Bechman K.B."/>
            <person name="Herman A."/>
            <person name="Abrahante J.E."/>
            <person name="Garbe J."/>
        </authorList>
    </citation>
    <scope>NUCLEOTIDE SEQUENCE</scope>
    <source>
        <strain evidence="2">Duluth1</strain>
        <tissue evidence="2">Whole animal</tissue>
    </source>
</reference>
<gene>
    <name evidence="2" type="ORF">DPMN_055331</name>
</gene>
<sequence length="81" mass="9204">MPNITVSVNGVQKLLSNLKTRQGSRSRQHQTSGSKRIKFTNFSHNNTTFSEIIGLRNSPKSMDICKCNTAVQERKQRRPSK</sequence>